<reference evidence="3" key="1">
    <citation type="journal article" date="2019" name="Int. J. Syst. Evol. Microbiol.">
        <title>The Global Catalogue of Microorganisms (GCM) 10K type strain sequencing project: providing services to taxonomists for standard genome sequencing and annotation.</title>
        <authorList>
            <consortium name="The Broad Institute Genomics Platform"/>
            <consortium name="The Broad Institute Genome Sequencing Center for Infectious Disease"/>
            <person name="Wu L."/>
            <person name="Ma J."/>
        </authorList>
    </citation>
    <scope>NUCLEOTIDE SEQUENCE [LARGE SCALE GENOMIC DNA]</scope>
    <source>
        <strain evidence="3">KACC 12634</strain>
    </source>
</reference>
<sequence>MKRLILRAAAVYVLVVLVGLHGRKRKKPRTQHDGNSLSGDQRKSEEVVKDADVDQADAPAAAPPPPRKPKKPKPAFKASEKSIKHAWDDHKKGSQYDKDGKNENIWHDDKMTEQRLRDMIATVQNPGPGQVQVNPRNPTDPRGGNYHDYNTHDANNPTGRNGQTGIRVVVDGDGNMLTAFPWPHNDGM</sequence>
<dbReference type="Proteomes" id="UP001596470">
    <property type="component" value="Unassembled WGS sequence"/>
</dbReference>
<dbReference type="EMBL" id="JBHSYS010000001">
    <property type="protein sequence ID" value="MFC6956793.1"/>
    <property type="molecule type" value="Genomic_DNA"/>
</dbReference>
<gene>
    <name evidence="2" type="ORF">ACFQS3_06245</name>
</gene>
<evidence type="ECO:0000313" key="2">
    <source>
        <dbReference type="EMBL" id="MFC6956793.1"/>
    </source>
</evidence>
<feature type="compositionally biased region" description="Basic and acidic residues" evidence="1">
    <location>
        <begin position="40"/>
        <end position="52"/>
    </location>
</feature>
<proteinExistence type="predicted"/>
<protein>
    <recommendedName>
        <fullName evidence="4">Bacterial EndoU nuclease domain-containing protein</fullName>
    </recommendedName>
</protein>
<evidence type="ECO:0000313" key="3">
    <source>
        <dbReference type="Proteomes" id="UP001596470"/>
    </source>
</evidence>
<evidence type="ECO:0008006" key="4">
    <source>
        <dbReference type="Google" id="ProtNLM"/>
    </source>
</evidence>
<name>A0ABW2D5K7_9ACTN</name>
<keyword evidence="3" id="KW-1185">Reference proteome</keyword>
<evidence type="ECO:0000256" key="1">
    <source>
        <dbReference type="SAM" id="MobiDB-lite"/>
    </source>
</evidence>
<accession>A0ABW2D5K7</accession>
<dbReference type="RefSeq" id="WP_382355333.1">
    <property type="nucleotide sequence ID" value="NZ_JBHMBP010000004.1"/>
</dbReference>
<organism evidence="2 3">
    <name type="scientific">Glycomyces mayteni</name>
    <dbReference type="NCBI Taxonomy" id="543887"/>
    <lineage>
        <taxon>Bacteria</taxon>
        <taxon>Bacillati</taxon>
        <taxon>Actinomycetota</taxon>
        <taxon>Actinomycetes</taxon>
        <taxon>Glycomycetales</taxon>
        <taxon>Glycomycetaceae</taxon>
        <taxon>Glycomyces</taxon>
    </lineage>
</organism>
<feature type="compositionally biased region" description="Basic and acidic residues" evidence="1">
    <location>
        <begin position="78"/>
        <end position="104"/>
    </location>
</feature>
<feature type="region of interest" description="Disordered" evidence="1">
    <location>
        <begin position="23"/>
        <end position="104"/>
    </location>
</feature>
<comment type="caution">
    <text evidence="2">The sequence shown here is derived from an EMBL/GenBank/DDBJ whole genome shotgun (WGS) entry which is preliminary data.</text>
</comment>